<feature type="compositionally biased region" description="Polar residues" evidence="1">
    <location>
        <begin position="89"/>
        <end position="121"/>
    </location>
</feature>
<evidence type="ECO:0000256" key="1">
    <source>
        <dbReference type="SAM" id="MobiDB-lite"/>
    </source>
</evidence>
<evidence type="ECO:0000313" key="3">
    <source>
        <dbReference type="Proteomes" id="UP000186594"/>
    </source>
</evidence>
<organism evidence="2 3">
    <name type="scientific">Neolecta irregularis (strain DAH-3)</name>
    <dbReference type="NCBI Taxonomy" id="1198029"/>
    <lineage>
        <taxon>Eukaryota</taxon>
        <taxon>Fungi</taxon>
        <taxon>Dikarya</taxon>
        <taxon>Ascomycota</taxon>
        <taxon>Taphrinomycotina</taxon>
        <taxon>Neolectales</taxon>
        <taxon>Neolectaceae</taxon>
        <taxon>Neolecta</taxon>
    </lineage>
</organism>
<feature type="compositionally biased region" description="Basic and acidic residues" evidence="1">
    <location>
        <begin position="329"/>
        <end position="338"/>
    </location>
</feature>
<dbReference type="AlphaFoldDB" id="A0A1U7LVW7"/>
<feature type="region of interest" description="Disordered" evidence="1">
    <location>
        <begin position="315"/>
        <end position="338"/>
    </location>
</feature>
<evidence type="ECO:0000313" key="2">
    <source>
        <dbReference type="EMBL" id="OLL26826.1"/>
    </source>
</evidence>
<accession>A0A1U7LVW7</accession>
<feature type="compositionally biased region" description="Polar residues" evidence="1">
    <location>
        <begin position="67"/>
        <end position="81"/>
    </location>
</feature>
<feature type="compositionally biased region" description="Basic and acidic residues" evidence="1">
    <location>
        <begin position="253"/>
        <end position="293"/>
    </location>
</feature>
<protein>
    <submittedName>
        <fullName evidence="2">Uncharacterized protein</fullName>
    </submittedName>
</protein>
<feature type="non-terminal residue" evidence="2">
    <location>
        <position position="1"/>
    </location>
</feature>
<reference evidence="2 3" key="1">
    <citation type="submission" date="2016-04" db="EMBL/GenBank/DDBJ databases">
        <title>Evolutionary innovation and constraint leading to complex multicellularity in the Ascomycota.</title>
        <authorList>
            <person name="Cisse O."/>
            <person name="Nguyen A."/>
            <person name="Hewitt D.A."/>
            <person name="Jedd G."/>
            <person name="Stajich J.E."/>
        </authorList>
    </citation>
    <scope>NUCLEOTIDE SEQUENCE [LARGE SCALE GENOMIC DNA]</scope>
    <source>
        <strain evidence="2 3">DAH-3</strain>
    </source>
</reference>
<name>A0A1U7LVW7_NEOID</name>
<proteinExistence type="predicted"/>
<keyword evidence="3" id="KW-1185">Reference proteome</keyword>
<feature type="region of interest" description="Disordered" evidence="1">
    <location>
        <begin position="57"/>
        <end position="121"/>
    </location>
</feature>
<comment type="caution">
    <text evidence="2">The sequence shown here is derived from an EMBL/GenBank/DDBJ whole genome shotgun (WGS) entry which is preliminary data.</text>
</comment>
<gene>
    <name evidence="2" type="ORF">NEOLI_001009</name>
</gene>
<dbReference type="Proteomes" id="UP000186594">
    <property type="component" value="Unassembled WGS sequence"/>
</dbReference>
<dbReference type="EMBL" id="LXFE01000144">
    <property type="protein sequence ID" value="OLL26826.1"/>
    <property type="molecule type" value="Genomic_DNA"/>
</dbReference>
<feature type="region of interest" description="Disordered" evidence="1">
    <location>
        <begin position="244"/>
        <end position="294"/>
    </location>
</feature>
<sequence length="338" mass="36479">YNLILLYWSSNTYTYIPTGRFLLSGVQQESSQLMKVVSFALLTAVIFAVPAPRHLSDDSAPAGYGTANPSDKLSQGSSEKSTLAGYDSANPSDKLSQGSSEKSTPAGSDTANSSDKLSQGSSEVTEKALIEAVFQEEKGSFKEAGLEGETLASIIEKISELEIEEDRIANLAKVIRGVIPEFPECESMYELEVNLSETLAQHSDTQLEKVLETVGAWEKALFDTAGEQPVEGMEKDHNNAELIIGNETNGDNLNKETKDKSLDKAKDLDGENDLNKEKKLSNSENALNKEEGLGAKGKILDAGYGMEGKDSLLDAYKGDGTAGEGIPEENFKDPVYEE</sequence>